<feature type="domain" description="RCK N-terminal" evidence="8">
    <location>
        <begin position="415"/>
        <end position="532"/>
    </location>
</feature>
<dbReference type="InterPro" id="IPR006037">
    <property type="entry name" value="RCK_C"/>
</dbReference>
<evidence type="ECO:0000256" key="5">
    <source>
        <dbReference type="ARBA" id="ARBA00022989"/>
    </source>
</evidence>
<dbReference type="PROSITE" id="PS51201">
    <property type="entry name" value="RCK_N"/>
    <property type="match status" value="1"/>
</dbReference>
<evidence type="ECO:0000256" key="4">
    <source>
        <dbReference type="ARBA" id="ARBA00022692"/>
    </source>
</evidence>
<dbReference type="AlphaFoldDB" id="A0A2H3KYW4"/>
<feature type="transmembrane region" description="Helical" evidence="7">
    <location>
        <begin position="112"/>
        <end position="137"/>
    </location>
</feature>
<accession>A0A2H3KYW4</accession>
<gene>
    <name evidence="10" type="ORF">A9Q02_13390</name>
</gene>
<evidence type="ECO:0000256" key="2">
    <source>
        <dbReference type="ARBA" id="ARBA00005551"/>
    </source>
</evidence>
<dbReference type="GO" id="GO:1902600">
    <property type="term" value="P:proton transmembrane transport"/>
    <property type="evidence" value="ECO:0007669"/>
    <property type="project" value="InterPro"/>
</dbReference>
<dbReference type="EMBL" id="LYXE01000080">
    <property type="protein sequence ID" value="PDV99206.1"/>
    <property type="molecule type" value="Genomic_DNA"/>
</dbReference>
<feature type="transmembrane region" description="Helical" evidence="7">
    <location>
        <begin position="329"/>
        <end position="350"/>
    </location>
</feature>
<dbReference type="InterPro" id="IPR006153">
    <property type="entry name" value="Cation/H_exchanger_TM"/>
</dbReference>
<dbReference type="Pfam" id="PF02080">
    <property type="entry name" value="TrkA_C"/>
    <property type="match status" value="1"/>
</dbReference>
<dbReference type="GO" id="GO:0008324">
    <property type="term" value="F:monoatomic cation transmembrane transporter activity"/>
    <property type="evidence" value="ECO:0007669"/>
    <property type="project" value="InterPro"/>
</dbReference>
<comment type="caution">
    <text evidence="10">The sequence shown here is derived from an EMBL/GenBank/DDBJ whole genome shotgun (WGS) entry which is preliminary data.</text>
</comment>
<dbReference type="GO" id="GO:0016020">
    <property type="term" value="C:membrane"/>
    <property type="evidence" value="ECO:0007669"/>
    <property type="project" value="UniProtKB-SubCell"/>
</dbReference>
<evidence type="ECO:0000256" key="6">
    <source>
        <dbReference type="ARBA" id="ARBA00023136"/>
    </source>
</evidence>
<dbReference type="SUPFAM" id="SSF51735">
    <property type="entry name" value="NAD(P)-binding Rossmann-fold domains"/>
    <property type="match status" value="1"/>
</dbReference>
<feature type="transmembrane region" description="Helical" evidence="7">
    <location>
        <begin position="362"/>
        <end position="380"/>
    </location>
</feature>
<feature type="transmembrane region" description="Helical" evidence="7">
    <location>
        <begin position="32"/>
        <end position="51"/>
    </location>
</feature>
<comment type="similarity">
    <text evidence="2">Belongs to the monovalent cation:proton antiporter 2 (CPA2) transporter (TC 2.A.37) family.</text>
</comment>
<keyword evidence="3" id="KW-0813">Transport</keyword>
<dbReference type="Pfam" id="PF00999">
    <property type="entry name" value="Na_H_Exchanger"/>
    <property type="match status" value="1"/>
</dbReference>
<keyword evidence="11" id="KW-1185">Reference proteome</keyword>
<dbReference type="InterPro" id="IPR038770">
    <property type="entry name" value="Na+/solute_symporter_sf"/>
</dbReference>
<dbReference type="InterPro" id="IPR036721">
    <property type="entry name" value="RCK_C_sf"/>
</dbReference>
<evidence type="ECO:0000313" key="10">
    <source>
        <dbReference type="EMBL" id="PDV99206.1"/>
    </source>
</evidence>
<protein>
    <submittedName>
        <fullName evidence="10">Sodium:proton exchanger</fullName>
    </submittedName>
</protein>
<dbReference type="InterPro" id="IPR003148">
    <property type="entry name" value="RCK_N"/>
</dbReference>
<dbReference type="SUPFAM" id="SSF116726">
    <property type="entry name" value="TrkA C-terminal domain-like"/>
    <property type="match status" value="1"/>
</dbReference>
<evidence type="ECO:0000256" key="3">
    <source>
        <dbReference type="ARBA" id="ARBA00022448"/>
    </source>
</evidence>
<feature type="domain" description="RCK C-terminal" evidence="9">
    <location>
        <begin position="578"/>
        <end position="665"/>
    </location>
</feature>
<sequence>MEHDISLIANIAIAIVAAFAGGLLARRLGMPTIVGYLLAGMVIGPFTPGFVGDVGEISQLAELGVIFLMFGVGLQFSLKDLWAVRQVAIPGAILQMITVVALGFGLTQAWGWSFGASLVFGLSLSISSTVVLMRGLMDNGLLNTDAGRVVVGWTVLEDLATVLILVLLPTLVVSGSTDESSWVAVTTALLKAAAFIGLMLFVGARVMPWLMIRIARTRSRELFILAAVAVSLGIAFGAATLFGVSLALGAFLAGVVLGESEVGLQVGNEVLPFRETFAVIFFVSVGMLVNPLYLLNHAGDVLLVTTLIVVGRAVIALSLGLILPVSGRIALVVAAGLSQIGEFAFIVGQAGVMLGVLSPEQYALVLAGALLSIMVNPLMFRAVPYAERFFQRIPAFWALLDRHPPPPDPLAKSITEHVVVVGYGRVGEHIINVLKHLGVPHLVVEIDARRAAEFESRGVPTLYGDAANSEVLTHARLEQARALVVTLPDEAASEIVVAAAQDLAPHLPVIARAATTSGIERLTHLGARDVIHPELEGGLEVMRHTLLSLGYPAGEVQRYADAVRRDRYDTSISTPEEQQVLEQLLRTVRGMEIVWFTVGHTSSLVGLSLAEANLRARTGASVIALIRAKQLIANPKSSTTFQVGDLVGVIGDAEQLSALAPVVQGQPVAHRVDDNADGVTV</sequence>
<evidence type="ECO:0000313" key="11">
    <source>
        <dbReference type="Proteomes" id="UP000220922"/>
    </source>
</evidence>
<dbReference type="InterPro" id="IPR036291">
    <property type="entry name" value="NAD(P)-bd_dom_sf"/>
</dbReference>
<dbReference type="PANTHER" id="PTHR42751">
    <property type="entry name" value="SODIUM/HYDROGEN EXCHANGER FAMILY/TRKA DOMAIN PROTEIN"/>
    <property type="match status" value="1"/>
</dbReference>
<feature type="transmembrane region" description="Helical" evidence="7">
    <location>
        <begin position="6"/>
        <end position="25"/>
    </location>
</feature>
<dbReference type="GO" id="GO:0006813">
    <property type="term" value="P:potassium ion transport"/>
    <property type="evidence" value="ECO:0007669"/>
    <property type="project" value="InterPro"/>
</dbReference>
<reference evidence="10 11" key="1">
    <citation type="submission" date="2016-05" db="EMBL/GenBank/DDBJ databases">
        <authorList>
            <person name="Lavstsen T."/>
            <person name="Jespersen J.S."/>
        </authorList>
    </citation>
    <scope>NUCLEOTIDE SEQUENCE [LARGE SCALE GENOMIC DNA]</scope>
    <source>
        <strain evidence="10 11">B7-9</strain>
    </source>
</reference>
<proteinExistence type="inferred from homology"/>
<dbReference type="PANTHER" id="PTHR42751:SF1">
    <property type="entry name" value="CATION_PROTON ANTIPORTER YBAL-RELATED"/>
    <property type="match status" value="1"/>
</dbReference>
<dbReference type="Gene3D" id="3.30.70.1450">
    <property type="entry name" value="Regulator of K+ conductance, C-terminal domain"/>
    <property type="match status" value="1"/>
</dbReference>
<dbReference type="GO" id="GO:0015297">
    <property type="term" value="F:antiporter activity"/>
    <property type="evidence" value="ECO:0007669"/>
    <property type="project" value="InterPro"/>
</dbReference>
<name>A0A2H3KYW4_9CHLR</name>
<dbReference type="Proteomes" id="UP000220922">
    <property type="component" value="Unassembled WGS sequence"/>
</dbReference>
<comment type="subcellular location">
    <subcellularLocation>
        <location evidence="1">Membrane</location>
        <topology evidence="1">Multi-pass membrane protein</topology>
    </subcellularLocation>
</comment>
<dbReference type="Gene3D" id="1.20.1530.20">
    <property type="match status" value="1"/>
</dbReference>
<keyword evidence="4 7" id="KW-0812">Transmembrane</keyword>
<feature type="transmembrane region" description="Helical" evidence="7">
    <location>
        <begin position="302"/>
        <end position="323"/>
    </location>
</feature>
<keyword evidence="6 7" id="KW-0472">Membrane</keyword>
<organism evidence="10 11">
    <name type="scientific">Candidatus Chloroploca asiatica</name>
    <dbReference type="NCBI Taxonomy" id="1506545"/>
    <lineage>
        <taxon>Bacteria</taxon>
        <taxon>Bacillati</taxon>
        <taxon>Chloroflexota</taxon>
        <taxon>Chloroflexia</taxon>
        <taxon>Chloroflexales</taxon>
        <taxon>Chloroflexineae</taxon>
        <taxon>Oscillochloridaceae</taxon>
        <taxon>Candidatus Chloroploca</taxon>
    </lineage>
</organism>
<feature type="transmembrane region" description="Helical" evidence="7">
    <location>
        <begin position="180"/>
        <end position="202"/>
    </location>
</feature>
<evidence type="ECO:0000259" key="9">
    <source>
        <dbReference type="PROSITE" id="PS51202"/>
    </source>
</evidence>
<feature type="transmembrane region" description="Helical" evidence="7">
    <location>
        <begin position="276"/>
        <end position="295"/>
    </location>
</feature>
<dbReference type="PROSITE" id="PS51202">
    <property type="entry name" value="RCK_C"/>
    <property type="match status" value="1"/>
</dbReference>
<feature type="transmembrane region" description="Helical" evidence="7">
    <location>
        <begin position="88"/>
        <end position="106"/>
    </location>
</feature>
<feature type="transmembrane region" description="Helical" evidence="7">
    <location>
        <begin position="57"/>
        <end position="76"/>
    </location>
</feature>
<feature type="transmembrane region" description="Helical" evidence="7">
    <location>
        <begin position="149"/>
        <end position="168"/>
    </location>
</feature>
<feature type="transmembrane region" description="Helical" evidence="7">
    <location>
        <begin position="223"/>
        <end position="256"/>
    </location>
</feature>
<evidence type="ECO:0000256" key="1">
    <source>
        <dbReference type="ARBA" id="ARBA00004141"/>
    </source>
</evidence>
<dbReference type="Pfam" id="PF02254">
    <property type="entry name" value="TrkA_N"/>
    <property type="match status" value="1"/>
</dbReference>
<dbReference type="Gene3D" id="3.40.50.720">
    <property type="entry name" value="NAD(P)-binding Rossmann-like Domain"/>
    <property type="match status" value="1"/>
</dbReference>
<dbReference type="OrthoDB" id="9793589at2"/>
<keyword evidence="5 7" id="KW-1133">Transmembrane helix</keyword>
<evidence type="ECO:0000259" key="8">
    <source>
        <dbReference type="PROSITE" id="PS51201"/>
    </source>
</evidence>
<evidence type="ECO:0000256" key="7">
    <source>
        <dbReference type="SAM" id="Phobius"/>
    </source>
</evidence>